<evidence type="ECO:0000259" key="5">
    <source>
        <dbReference type="PROSITE" id="PS50090"/>
    </source>
</evidence>
<gene>
    <name evidence="7" type="ORF">AB1Y20_013557</name>
</gene>
<dbReference type="PANTHER" id="PTHR22940:SF4">
    <property type="entry name" value="PROTEIN TIMELESS HOMOLOG"/>
    <property type="match status" value="1"/>
</dbReference>
<keyword evidence="8" id="KW-1185">Reference proteome</keyword>
<dbReference type="InterPro" id="IPR044998">
    <property type="entry name" value="Timeless"/>
</dbReference>
<dbReference type="SMART" id="SM00717">
    <property type="entry name" value="SANT"/>
    <property type="match status" value="1"/>
</dbReference>
<evidence type="ECO:0008006" key="9">
    <source>
        <dbReference type="Google" id="ProtNLM"/>
    </source>
</evidence>
<feature type="domain" description="Myb-like" evidence="5">
    <location>
        <begin position="801"/>
        <end position="854"/>
    </location>
</feature>
<evidence type="ECO:0000256" key="3">
    <source>
        <dbReference type="ARBA" id="ARBA00023306"/>
    </source>
</evidence>
<dbReference type="Gene3D" id="1.10.10.60">
    <property type="entry name" value="Homeodomain-like"/>
    <property type="match status" value="1"/>
</dbReference>
<evidence type="ECO:0000256" key="1">
    <source>
        <dbReference type="ARBA" id="ARBA00004123"/>
    </source>
</evidence>
<evidence type="ECO:0000259" key="6">
    <source>
        <dbReference type="PROSITE" id="PS51294"/>
    </source>
</evidence>
<dbReference type="AlphaFoldDB" id="A0AB34IHN3"/>
<dbReference type="GO" id="GO:0006281">
    <property type="term" value="P:DNA repair"/>
    <property type="evidence" value="ECO:0007669"/>
    <property type="project" value="TreeGrafter"/>
</dbReference>
<dbReference type="EMBL" id="JBGBPQ010000026">
    <property type="protein sequence ID" value="KAL1499041.1"/>
    <property type="molecule type" value="Genomic_DNA"/>
</dbReference>
<feature type="region of interest" description="Disordered" evidence="4">
    <location>
        <begin position="271"/>
        <end position="314"/>
    </location>
</feature>
<organism evidence="7 8">
    <name type="scientific">Prymnesium parvum</name>
    <name type="common">Toxic golden alga</name>
    <dbReference type="NCBI Taxonomy" id="97485"/>
    <lineage>
        <taxon>Eukaryota</taxon>
        <taxon>Haptista</taxon>
        <taxon>Haptophyta</taxon>
        <taxon>Prymnesiophyceae</taxon>
        <taxon>Prymnesiales</taxon>
        <taxon>Prymnesiaceae</taxon>
        <taxon>Prymnesium</taxon>
    </lineage>
</organism>
<evidence type="ECO:0000256" key="2">
    <source>
        <dbReference type="ARBA" id="ARBA00023242"/>
    </source>
</evidence>
<keyword evidence="3" id="KW-0131">Cell cycle</keyword>
<accession>A0AB34IHN3</accession>
<feature type="region of interest" description="Disordered" evidence="4">
    <location>
        <begin position="783"/>
        <end position="806"/>
    </location>
</feature>
<comment type="subcellular location">
    <subcellularLocation>
        <location evidence="1">Nucleus</location>
    </subcellularLocation>
</comment>
<dbReference type="CDD" id="cd00167">
    <property type="entry name" value="SANT"/>
    <property type="match status" value="1"/>
</dbReference>
<evidence type="ECO:0000313" key="8">
    <source>
        <dbReference type="Proteomes" id="UP001515480"/>
    </source>
</evidence>
<evidence type="ECO:0000313" key="7">
    <source>
        <dbReference type="EMBL" id="KAL1499041.1"/>
    </source>
</evidence>
<comment type="caution">
    <text evidence="7">The sequence shown here is derived from an EMBL/GenBank/DDBJ whole genome shotgun (WGS) entry which is preliminary data.</text>
</comment>
<dbReference type="PROSITE" id="PS51294">
    <property type="entry name" value="HTH_MYB"/>
    <property type="match status" value="1"/>
</dbReference>
<dbReference type="Proteomes" id="UP001515480">
    <property type="component" value="Unassembled WGS sequence"/>
</dbReference>
<feature type="domain" description="HTH myb-type" evidence="6">
    <location>
        <begin position="801"/>
        <end position="858"/>
    </location>
</feature>
<feature type="compositionally biased region" description="Acidic residues" evidence="4">
    <location>
        <begin position="624"/>
        <end position="639"/>
    </location>
</feature>
<evidence type="ECO:0000256" key="4">
    <source>
        <dbReference type="SAM" id="MobiDB-lite"/>
    </source>
</evidence>
<dbReference type="InterPro" id="IPR017930">
    <property type="entry name" value="Myb_dom"/>
</dbReference>
<dbReference type="SUPFAM" id="SSF46689">
    <property type="entry name" value="Homeodomain-like"/>
    <property type="match status" value="1"/>
</dbReference>
<dbReference type="PROSITE" id="PS50090">
    <property type="entry name" value="MYB_LIKE"/>
    <property type="match status" value="1"/>
</dbReference>
<protein>
    <recommendedName>
        <fullName evidence="9">Timeless N-terminal domain-containing protein</fullName>
    </recommendedName>
</protein>
<dbReference type="GO" id="GO:0003677">
    <property type="term" value="F:DNA binding"/>
    <property type="evidence" value="ECO:0007669"/>
    <property type="project" value="TreeGrafter"/>
</dbReference>
<reference evidence="7 8" key="1">
    <citation type="journal article" date="2024" name="Science">
        <title>Giant polyketide synthase enzymes in the biosynthesis of giant marine polyether toxins.</title>
        <authorList>
            <person name="Fallon T.R."/>
            <person name="Shende V.V."/>
            <person name="Wierzbicki I.H."/>
            <person name="Pendleton A.L."/>
            <person name="Watervoot N.F."/>
            <person name="Auber R.P."/>
            <person name="Gonzalez D.J."/>
            <person name="Wisecaver J.H."/>
            <person name="Moore B.S."/>
        </authorList>
    </citation>
    <scope>NUCLEOTIDE SEQUENCE [LARGE SCALE GENOMIC DNA]</scope>
    <source>
        <strain evidence="7 8">12B1</strain>
    </source>
</reference>
<dbReference type="GO" id="GO:0043111">
    <property type="term" value="P:replication fork arrest"/>
    <property type="evidence" value="ECO:0007669"/>
    <property type="project" value="TreeGrafter"/>
</dbReference>
<dbReference type="InterPro" id="IPR009057">
    <property type="entry name" value="Homeodomain-like_sf"/>
</dbReference>
<dbReference type="GO" id="GO:0000076">
    <property type="term" value="P:DNA replication checkpoint signaling"/>
    <property type="evidence" value="ECO:0007669"/>
    <property type="project" value="TreeGrafter"/>
</dbReference>
<dbReference type="InterPro" id="IPR001005">
    <property type="entry name" value="SANT/Myb"/>
</dbReference>
<sequence length="931" mass="103363">MLRADTHAATDLDPNDEEELLLIIAGMGFPQPPSDDGVIEYWIGEETHDCVSDLQRYLRRDDPHVMATHRALGLWKTMQLHLIPLLRTCGEEHKVAFNVLKLVVKLTMKPEQLGSRIADHLKERKIPDPQMGKYMSELQAYHQQYKKAFLTGDAMGTVVRLLGSCLNEPSHSRTDEQVMIIELILALLLNLLHTYHPDAPHVEAGRTSERLEQNALLRKLVIEMEREHLLDLLLFILQQVEESPMIRAWNLTLLEITYYILSSHSPQTLYAPTPSAKPTVASEPAAPIPQRAAGTPLRGGDRAPPTVTPPSKPAATLGALGGMLLDRKAGRDSLLTQQSGRHGRFGGAFKVRSDFGTEHVLGRINSSGECALPQPARKRTVKAKMPVAGALAPRASPESEAAIKKFVSGLALGPFNLLASTVIKDLEGFAFGSTANNSSKVLPQDHTFFAATASWFLEAQMLQQDAHRAHERSQGRGALLDVSTVSSLAAVDVFQLALRLCREFEEKKHWLQLNVYVSLLKQLFCFLDQMVRHGDNETARVAVLLRRNVFYEGEVMKLLETLTKAYEPFHMPSTYMADCVVMTHAVLRQLESYGSSGDRVLAKRKKRKGGRGKKSGGNMAAGGEDVDGEDGGRDGDDDDGHGGASIEEIEFDFDKSLYDFCHQPAVIERYIALLANFTSLSAPALHGVVKFITRVIKQCKLEPMLFQISTLQIVCGVLEHPASKLPQFEEAGAVCKFIARRFFEVAKSNPAVFVEACFWTRHTECEMICNGYESRLPKRARRQVEEGVQHDEAEGGAQLPAARKKKGKWRAEEDELLREQFELYSNVEDWHHVIAAHLAPRTAVEVRNRARVLKLCSTQGPDVMRKQKAAMTEDVSSPAVPKSMGRLGKANHHYAAEDDELVFSDDEAEGVSQIPAAVKRGRAIIDDSDDD</sequence>
<feature type="compositionally biased region" description="Basic and acidic residues" evidence="4">
    <location>
        <begin position="783"/>
        <end position="793"/>
    </location>
</feature>
<feature type="compositionally biased region" description="Basic residues" evidence="4">
    <location>
        <begin position="602"/>
        <end position="614"/>
    </location>
</feature>
<name>A0AB34IHN3_PRYPA</name>
<keyword evidence="2" id="KW-0539">Nucleus</keyword>
<dbReference type="PANTHER" id="PTHR22940">
    <property type="entry name" value="TIMEOUT/TIMELESS-2"/>
    <property type="match status" value="1"/>
</dbReference>
<dbReference type="Pfam" id="PF04821">
    <property type="entry name" value="TIMELESS"/>
    <property type="match status" value="1"/>
</dbReference>
<dbReference type="InterPro" id="IPR006906">
    <property type="entry name" value="Timeless_N"/>
</dbReference>
<dbReference type="GO" id="GO:0031298">
    <property type="term" value="C:replication fork protection complex"/>
    <property type="evidence" value="ECO:0007669"/>
    <property type="project" value="TreeGrafter"/>
</dbReference>
<proteinExistence type="predicted"/>
<feature type="region of interest" description="Disordered" evidence="4">
    <location>
        <begin position="601"/>
        <end position="641"/>
    </location>
</feature>
<dbReference type="Pfam" id="PF00249">
    <property type="entry name" value="Myb_DNA-binding"/>
    <property type="match status" value="1"/>
</dbReference>